<evidence type="ECO:0000313" key="4">
    <source>
        <dbReference type="Proteomes" id="UP000612009"/>
    </source>
</evidence>
<evidence type="ECO:0000259" key="1">
    <source>
        <dbReference type="Pfam" id="PF07705"/>
    </source>
</evidence>
<dbReference type="InterPro" id="IPR011635">
    <property type="entry name" value="CARDB"/>
</dbReference>
<feature type="domain" description="Pyrrolo-quinoline quinone repeat" evidence="2">
    <location>
        <begin position="611"/>
        <end position="730"/>
    </location>
</feature>
<dbReference type="Gene3D" id="2.40.10.480">
    <property type="match status" value="1"/>
</dbReference>
<evidence type="ECO:0000313" key="3">
    <source>
        <dbReference type="EMBL" id="CAD6493301.1"/>
    </source>
</evidence>
<dbReference type="Pfam" id="PF07705">
    <property type="entry name" value="CARDB"/>
    <property type="match status" value="2"/>
</dbReference>
<dbReference type="EMBL" id="CAJHIR010000024">
    <property type="protein sequence ID" value="CAD6493301.1"/>
    <property type="molecule type" value="Genomic_DNA"/>
</dbReference>
<dbReference type="InterPro" id="IPR018391">
    <property type="entry name" value="PQQ_b-propeller_rpt"/>
</dbReference>
<reference evidence="3" key="1">
    <citation type="submission" date="2020-10" db="EMBL/GenBank/DDBJ databases">
        <authorList>
            <person name="Hahn C.J."/>
            <person name="Laso-Perez R."/>
            <person name="Vulcano F."/>
            <person name="Vaziourakis K.-M."/>
            <person name="Stokke R."/>
            <person name="Steen I.H."/>
            <person name="Teske A."/>
            <person name="Boetius A."/>
            <person name="Liebeke M."/>
            <person name="Amann R."/>
            <person name="Knittel K."/>
        </authorList>
    </citation>
    <scope>NUCLEOTIDE SEQUENCE</scope>
    <source>
        <strain evidence="3">Gfbio:e3339647-f889-4370-9287-4fb5cb688e4c:AG392J18_GoMArc1</strain>
    </source>
</reference>
<name>A0A811TAE8_9EURY</name>
<accession>A0A811TAE8</accession>
<organism evidence="3 4">
    <name type="scientific">Candidatus Argoarchaeum ethanivorans</name>
    <dbReference type="NCBI Taxonomy" id="2608793"/>
    <lineage>
        <taxon>Archaea</taxon>
        <taxon>Methanobacteriati</taxon>
        <taxon>Methanobacteriota</taxon>
        <taxon>Stenosarchaea group</taxon>
        <taxon>Methanomicrobia</taxon>
        <taxon>Methanosarcinales</taxon>
        <taxon>Methanosarcinales incertae sedis</taxon>
        <taxon>GOM Arc I cluster</taxon>
        <taxon>Candidatus Argoarchaeum</taxon>
    </lineage>
</organism>
<dbReference type="Gene3D" id="2.130.10.10">
    <property type="entry name" value="YVTN repeat-like/Quinoprotein amine dehydrogenase"/>
    <property type="match status" value="1"/>
</dbReference>
<dbReference type="SUPFAM" id="SSF75005">
    <property type="entry name" value="Arabinanase/levansucrase/invertase"/>
    <property type="match status" value="1"/>
</dbReference>
<evidence type="ECO:0000259" key="2">
    <source>
        <dbReference type="Pfam" id="PF13360"/>
    </source>
</evidence>
<dbReference type="InterPro" id="IPR015943">
    <property type="entry name" value="WD40/YVTN_repeat-like_dom_sf"/>
</dbReference>
<protein>
    <submittedName>
        <fullName evidence="3">Outer membrane protein assembly factor BamB</fullName>
    </submittedName>
</protein>
<dbReference type="Proteomes" id="UP000612009">
    <property type="component" value="Unassembled WGS sequence"/>
</dbReference>
<dbReference type="SMART" id="SM00564">
    <property type="entry name" value="PQQ"/>
    <property type="match status" value="7"/>
</dbReference>
<dbReference type="InterPro" id="IPR023296">
    <property type="entry name" value="Glyco_hydro_beta-prop_sf"/>
</dbReference>
<proteinExistence type="predicted"/>
<dbReference type="InterPro" id="IPR011047">
    <property type="entry name" value="Quinoprotein_ADH-like_sf"/>
</dbReference>
<comment type="caution">
    <text evidence="3">The sequence shown here is derived from an EMBL/GenBank/DDBJ whole genome shotgun (WGS) entry which is preliminary data.</text>
</comment>
<feature type="domain" description="CARDB" evidence="1">
    <location>
        <begin position="483"/>
        <end position="582"/>
    </location>
</feature>
<feature type="domain" description="CARDB" evidence="1">
    <location>
        <begin position="281"/>
        <end position="378"/>
    </location>
</feature>
<dbReference type="Gene3D" id="2.40.128.630">
    <property type="match status" value="1"/>
</dbReference>
<dbReference type="Gene3D" id="2.60.40.10">
    <property type="entry name" value="Immunoglobulins"/>
    <property type="match status" value="2"/>
</dbReference>
<dbReference type="AlphaFoldDB" id="A0A811TAE8"/>
<dbReference type="InterPro" id="IPR002372">
    <property type="entry name" value="PQQ_rpt_dom"/>
</dbReference>
<feature type="domain" description="Pyrrolo-quinoline quinone repeat" evidence="2">
    <location>
        <begin position="736"/>
        <end position="864"/>
    </location>
</feature>
<dbReference type="SUPFAM" id="SSF50998">
    <property type="entry name" value="Quinoprotein alcohol dehydrogenase-like"/>
    <property type="match status" value="3"/>
</dbReference>
<gene>
    <name evidence="3" type="primary">bamB_4</name>
    <name evidence="3" type="ORF">LAKADJCE_00483</name>
</gene>
<dbReference type="InterPro" id="IPR013783">
    <property type="entry name" value="Ig-like_fold"/>
</dbReference>
<sequence>MRAIYLVCIIALLSAMVTPAMAQDGGWVSDSDVVAGLDIYSGRLAPTVFNMDGTWYLISGEGYGLFHGFCWHSHRSQWISDSGIVSGLPTDVTGHDTFPEVFYMNGTWYLIAYHYPQYHGWNWTGREWQSDPAIISGLPSCCISHADPTVFNKDGTWYLVRSKYIDDFQYAFIGYTWTGSTWESDSDIVSGLDIAYHWTSTVFYKDGTWYLIAGEGDGTFRGYTWTGSAWESAPAIVSGLPDIGQQDVTPDVFYKDGTWYLISGASHGQIYGFHYQYPTTKPDLIPTSLSPTILHLDQSNTLTATIRNDGGGNASSFNVSLKLGEELIGTKTVDALNIGEETSVDFTWTPTSTRTFNLTVTADTETVIDEFDKTNNVMMVMVTVERASTPFLISGMVNYDNGDAASNLTVTVTNQGTSEEFTVKTATGSNCYCALTDSRRVSVGDTIRITTTDGINSNETSHTVTANDMNSGGFGEDLALTTTPDLTITKISLKTPGYANEENVLSVGLKNIGRADAGLFSVSLSIDGTPMGEQTVSLLAVGETAELEYIWTPAVVGEHALSATADANNEVEESDEINNDLSRTSVIIKRTDWPQFHYDEVHSGFSSSGAPDTNETLWISDDISAIGGTSTVVADGKVFAYGGLTGGDGALYCFDETTGAILWNVGIPAPAWGSWSSPAYHNGRVFTSTDIETGCYDAATGEQIWVFENPTGEPSVNGGPVVADGKVIVNDWQAGHFYCLDEETGKLLWTFTEEQTGSWGTGYAQGVPAYEDGKFYLTTWIYIGGNVYCIDADTGDEIWHQTTPLDTCGSPTVVDGTVYVTIYDFYGDGDIYAMDATNGSILWQKTIQRSDSTPAVAYGNVYVTGGTKGFSDRKTYCFNATTGNLIWSTDTADEIGAWTCSVAVADGKVFVGTEGGWFDYAGTYALDAFTGDVIWSYPEGGASPAIADGTVFTIGCGRVYAFGGSEIPAGVRIEPEILNLDASGVFTAFITLLEGYDGADIDVSTVKCEDAPALSGTIAASDSGTLVVKFDRADLVGVPAGNAVRLSVTGELTDGIRFEGSDTVRVIAKGT</sequence>
<dbReference type="PANTHER" id="PTHR34512:SF30">
    <property type="entry name" value="OUTER MEMBRANE PROTEIN ASSEMBLY FACTOR BAMB"/>
    <property type="match status" value="1"/>
</dbReference>
<dbReference type="Pfam" id="PF13360">
    <property type="entry name" value="PQQ_2"/>
    <property type="match status" value="2"/>
</dbReference>
<dbReference type="PANTHER" id="PTHR34512">
    <property type="entry name" value="CELL SURFACE PROTEIN"/>
    <property type="match status" value="1"/>
</dbReference>